<comment type="caution">
    <text evidence="1">The sequence shown here is derived from an EMBL/GenBank/DDBJ whole genome shotgun (WGS) entry which is preliminary data.</text>
</comment>
<reference evidence="1 2" key="1">
    <citation type="submission" date="2021-06" db="EMBL/GenBank/DDBJ databases">
        <authorList>
            <person name="Palmer J.M."/>
        </authorList>
    </citation>
    <scope>NUCLEOTIDE SEQUENCE [LARGE SCALE GENOMIC DNA]</scope>
    <source>
        <strain evidence="1 2">XC_2019</strain>
        <tissue evidence="1">Muscle</tissue>
    </source>
</reference>
<keyword evidence="2" id="KW-1185">Reference proteome</keyword>
<organism evidence="1 2">
    <name type="scientific">Xenoophorus captivus</name>
    <dbReference type="NCBI Taxonomy" id="1517983"/>
    <lineage>
        <taxon>Eukaryota</taxon>
        <taxon>Metazoa</taxon>
        <taxon>Chordata</taxon>
        <taxon>Craniata</taxon>
        <taxon>Vertebrata</taxon>
        <taxon>Euteleostomi</taxon>
        <taxon>Actinopterygii</taxon>
        <taxon>Neopterygii</taxon>
        <taxon>Teleostei</taxon>
        <taxon>Neoteleostei</taxon>
        <taxon>Acanthomorphata</taxon>
        <taxon>Ovalentaria</taxon>
        <taxon>Atherinomorphae</taxon>
        <taxon>Cyprinodontiformes</taxon>
        <taxon>Goodeidae</taxon>
        <taxon>Xenoophorus</taxon>
    </lineage>
</organism>
<evidence type="ECO:0000313" key="1">
    <source>
        <dbReference type="EMBL" id="MEQ2214957.1"/>
    </source>
</evidence>
<evidence type="ECO:0000313" key="2">
    <source>
        <dbReference type="Proteomes" id="UP001434883"/>
    </source>
</evidence>
<gene>
    <name evidence="1" type="ORF">XENOCAPTIV_024662</name>
</gene>
<protein>
    <submittedName>
        <fullName evidence="1">Uncharacterized protein</fullName>
    </submittedName>
</protein>
<accession>A0ABV0S5Z7</accession>
<proteinExistence type="predicted"/>
<dbReference type="EMBL" id="JAHRIN010067798">
    <property type="protein sequence ID" value="MEQ2214957.1"/>
    <property type="molecule type" value="Genomic_DNA"/>
</dbReference>
<dbReference type="Proteomes" id="UP001434883">
    <property type="component" value="Unassembled WGS sequence"/>
</dbReference>
<sequence>MTVEQMVLNESGRVLPRCVSTVVISLHTHTHTRIHRDFPKIDGGAFFPPLSPLSPVGFVRNLDECCPFLRHMRSGINSTTAGKNKIKIEPRKKSLPARARRERC</sequence>
<name>A0ABV0S5Z7_9TELE</name>